<reference evidence="1 2" key="1">
    <citation type="submission" date="2021-06" db="EMBL/GenBank/DDBJ databases">
        <authorList>
            <person name="Palmer J.M."/>
        </authorList>
    </citation>
    <scope>NUCLEOTIDE SEQUENCE [LARGE SCALE GENOMIC DNA]</scope>
    <source>
        <strain evidence="1 2">AS_MEX2019</strain>
        <tissue evidence="1">Muscle</tissue>
    </source>
</reference>
<proteinExistence type="predicted"/>
<evidence type="ECO:0000313" key="2">
    <source>
        <dbReference type="Proteomes" id="UP001469553"/>
    </source>
</evidence>
<protein>
    <submittedName>
        <fullName evidence="1">Uncharacterized protein</fullName>
    </submittedName>
</protein>
<sequence>MLRREFSHLIQECWGRDAFKICRIVALQDWTWAPSPTFYSNSSDKSIVICLHQVVFSSIFPLTLTSLFVTAETFSQHDATTMFHHGDGIFQLMSSYFFSHL</sequence>
<organism evidence="1 2">
    <name type="scientific">Ameca splendens</name>
    <dbReference type="NCBI Taxonomy" id="208324"/>
    <lineage>
        <taxon>Eukaryota</taxon>
        <taxon>Metazoa</taxon>
        <taxon>Chordata</taxon>
        <taxon>Craniata</taxon>
        <taxon>Vertebrata</taxon>
        <taxon>Euteleostomi</taxon>
        <taxon>Actinopterygii</taxon>
        <taxon>Neopterygii</taxon>
        <taxon>Teleostei</taxon>
        <taxon>Neoteleostei</taxon>
        <taxon>Acanthomorphata</taxon>
        <taxon>Ovalentaria</taxon>
        <taxon>Atherinomorphae</taxon>
        <taxon>Cyprinodontiformes</taxon>
        <taxon>Goodeidae</taxon>
        <taxon>Ameca</taxon>
    </lineage>
</organism>
<dbReference type="Proteomes" id="UP001469553">
    <property type="component" value="Unassembled WGS sequence"/>
</dbReference>
<name>A0ABV0XK08_9TELE</name>
<dbReference type="EMBL" id="JAHRIP010004670">
    <property type="protein sequence ID" value="MEQ2281772.1"/>
    <property type="molecule type" value="Genomic_DNA"/>
</dbReference>
<keyword evidence="2" id="KW-1185">Reference proteome</keyword>
<comment type="caution">
    <text evidence="1">The sequence shown here is derived from an EMBL/GenBank/DDBJ whole genome shotgun (WGS) entry which is preliminary data.</text>
</comment>
<evidence type="ECO:0000313" key="1">
    <source>
        <dbReference type="EMBL" id="MEQ2281772.1"/>
    </source>
</evidence>
<gene>
    <name evidence="1" type="ORF">AMECASPLE_033827</name>
</gene>
<accession>A0ABV0XK08</accession>